<dbReference type="Pfam" id="PF15963">
    <property type="entry name" value="Myb_DNA-bind_7"/>
    <property type="match status" value="1"/>
</dbReference>
<dbReference type="GO" id="GO:0001156">
    <property type="term" value="F:TFIIIC-class transcription factor complex binding"/>
    <property type="evidence" value="ECO:0007669"/>
    <property type="project" value="TreeGrafter"/>
</dbReference>
<evidence type="ECO:0000313" key="4">
    <source>
        <dbReference type="Proteomes" id="UP000663699"/>
    </source>
</evidence>
<proteinExistence type="predicted"/>
<feature type="domain" description="Myb-like" evidence="2">
    <location>
        <begin position="267"/>
        <end position="315"/>
    </location>
</feature>
<dbReference type="InterPro" id="IPR039467">
    <property type="entry name" value="TFIIIB_B''_Myb"/>
</dbReference>
<dbReference type="InterPro" id="IPR001005">
    <property type="entry name" value="SANT/Myb"/>
</dbReference>
<dbReference type="AlphaFoldDB" id="A0A899FME2"/>
<dbReference type="PANTHER" id="PTHR22929:SF0">
    <property type="entry name" value="TRANSCRIPTION FACTOR TFIIIB COMPONENT B'' HOMOLOG"/>
    <property type="match status" value="1"/>
</dbReference>
<accession>A0A899FME2</accession>
<dbReference type="Gene3D" id="1.10.10.60">
    <property type="entry name" value="Homeodomain-like"/>
    <property type="match status" value="1"/>
</dbReference>
<name>A0A899FME2_9ASCO</name>
<sequence length="361" mass="40907">MKRPDLPANGPDLDDTGSGQWSGAFEPPKTESSVSLEDSETKIKSETTKALEMPTGREEEPLPGLCVSMDVEGVEKREDCSGGWEGRSEILDRSVGSAVCNGNEEQGVRECKKGKKKRPVSPVNSEEITIEPNRIKISDLCKDIRIGRKSVKFNEIRKMEAAKKRMRSSSMSESKNVSMDKGLQKACLGGRDLGLSILRNENMNVTRTNVKGAPQVRVVNGKIVIDETSLQVDRRERDVNPDAEMELVEENDLSRKVNSASWGKREKSDRWSLEETQRFYNALSQWGTDFGVICRMFPNRSQRQIKNKFNSEERKYPERINCALKSREPIVRNLLGVDIFLLNLNFPVYLCKNKLDNYKRV</sequence>
<protein>
    <recommendedName>
        <fullName evidence="2">Myb-like domain-containing protein</fullName>
    </recommendedName>
</protein>
<evidence type="ECO:0000256" key="1">
    <source>
        <dbReference type="SAM" id="MobiDB-lite"/>
    </source>
</evidence>
<dbReference type="OrthoDB" id="272624at2759"/>
<dbReference type="GO" id="GO:0000126">
    <property type="term" value="C:transcription factor TFIIIB complex"/>
    <property type="evidence" value="ECO:0007669"/>
    <property type="project" value="TreeGrafter"/>
</dbReference>
<evidence type="ECO:0000313" key="3">
    <source>
        <dbReference type="EMBL" id="QSL65160.1"/>
    </source>
</evidence>
<dbReference type="CDD" id="cd00167">
    <property type="entry name" value="SANT"/>
    <property type="match status" value="1"/>
</dbReference>
<dbReference type="InterPro" id="IPR009057">
    <property type="entry name" value="Homeodomain-like_sf"/>
</dbReference>
<dbReference type="PANTHER" id="PTHR22929">
    <property type="entry name" value="RNA POLYMERASE III TRANSCRIPTION INITIATION FACTOR B"/>
    <property type="match status" value="1"/>
</dbReference>
<feature type="region of interest" description="Disordered" evidence="1">
    <location>
        <begin position="1"/>
        <end position="64"/>
    </location>
</feature>
<dbReference type="SUPFAM" id="SSF46689">
    <property type="entry name" value="Homeodomain-like"/>
    <property type="match status" value="1"/>
</dbReference>
<dbReference type="Proteomes" id="UP000663699">
    <property type="component" value="Chromosome 5"/>
</dbReference>
<evidence type="ECO:0000259" key="2">
    <source>
        <dbReference type="SMART" id="SM00717"/>
    </source>
</evidence>
<feature type="compositionally biased region" description="Basic and acidic residues" evidence="1">
    <location>
        <begin position="39"/>
        <end position="60"/>
    </location>
</feature>
<organism evidence="3 4">
    <name type="scientific">Pneumocystis wakefieldiae</name>
    <dbReference type="NCBI Taxonomy" id="38082"/>
    <lineage>
        <taxon>Eukaryota</taxon>
        <taxon>Fungi</taxon>
        <taxon>Dikarya</taxon>
        <taxon>Ascomycota</taxon>
        <taxon>Taphrinomycotina</taxon>
        <taxon>Pneumocystomycetes</taxon>
        <taxon>Pneumocystaceae</taxon>
        <taxon>Pneumocystis</taxon>
    </lineage>
</organism>
<reference evidence="3" key="1">
    <citation type="submission" date="2020-06" db="EMBL/GenBank/DDBJ databases">
        <title>Genomes of multiple members of Pneumocystis genus reveal paths to human pathogen Pneumocystis jirovecii.</title>
        <authorList>
            <person name="Cisse O.H."/>
            <person name="Ma L."/>
            <person name="Dekker J."/>
            <person name="Khil P."/>
            <person name="Jo J."/>
            <person name="Brenchley J."/>
            <person name="Blair R."/>
            <person name="Pahar B."/>
            <person name="Chabe M."/>
            <person name="Van Rompay K.A."/>
            <person name="Keesler R."/>
            <person name="Sukura A."/>
            <person name="Hirsch V."/>
            <person name="Kutty G."/>
            <person name="Liu Y."/>
            <person name="Peng L."/>
            <person name="Chen J."/>
            <person name="Song J."/>
            <person name="Weissenbacher-Lang C."/>
            <person name="Xu J."/>
            <person name="Upham N.S."/>
            <person name="Stajich J.E."/>
            <person name="Cuomo C.A."/>
            <person name="Cushion M.T."/>
            <person name="Kovacs J.A."/>
        </authorList>
    </citation>
    <scope>NUCLEOTIDE SEQUENCE</scope>
    <source>
        <strain evidence="3">2A</strain>
    </source>
</reference>
<dbReference type="GO" id="GO:0070898">
    <property type="term" value="P:RNA polymerase III preinitiation complex assembly"/>
    <property type="evidence" value="ECO:0007669"/>
    <property type="project" value="TreeGrafter"/>
</dbReference>
<gene>
    <name evidence="3" type="ORF">MERGE_002465</name>
</gene>
<dbReference type="SMART" id="SM00717">
    <property type="entry name" value="SANT"/>
    <property type="match status" value="1"/>
</dbReference>
<keyword evidence="4" id="KW-1185">Reference proteome</keyword>
<dbReference type="EMBL" id="CP054536">
    <property type="protein sequence ID" value="QSL65160.1"/>
    <property type="molecule type" value="Genomic_DNA"/>
</dbReference>